<evidence type="ECO:0000313" key="3">
    <source>
        <dbReference type="Proteomes" id="UP000192356"/>
    </source>
</evidence>
<keyword evidence="1" id="KW-0812">Transmembrane</keyword>
<dbReference type="EMBL" id="LVKB01000096">
    <property type="protein sequence ID" value="ORD96372.1"/>
    <property type="molecule type" value="Genomic_DNA"/>
</dbReference>
<feature type="transmembrane region" description="Helical" evidence="1">
    <location>
        <begin position="77"/>
        <end position="94"/>
    </location>
</feature>
<gene>
    <name evidence="2" type="ORF">HERIO_1687</name>
</gene>
<keyword evidence="1" id="KW-0472">Membrane</keyword>
<dbReference type="AlphaFoldDB" id="A0A1X0Q9B2"/>
<keyword evidence="3" id="KW-1185">Reference proteome</keyword>
<evidence type="ECO:0000256" key="1">
    <source>
        <dbReference type="SAM" id="Phobius"/>
    </source>
</evidence>
<dbReference type="VEuPathDB" id="MicrosporidiaDB:A0H76_1110"/>
<proteinExistence type="predicted"/>
<keyword evidence="1" id="KW-1133">Transmembrane helix</keyword>
<feature type="transmembrane region" description="Helical" evidence="1">
    <location>
        <begin position="16"/>
        <end position="35"/>
    </location>
</feature>
<dbReference type="Proteomes" id="UP000192356">
    <property type="component" value="Unassembled WGS sequence"/>
</dbReference>
<sequence length="126" mass="14933">MEDIRKMIYKLNVQSILLHIAAFVIKNMLVFLMLIKRKDGILDIFDIGYYGVLFLGFNIGLYVIIILNLLFSNIKAHGFKYIILLKFYYLVMLYNQFIKADLNRVVENLDFYILTFQSLRKSIVCF</sequence>
<organism evidence="2 3">
    <name type="scientific">Hepatospora eriocheir</name>
    <dbReference type="NCBI Taxonomy" id="1081669"/>
    <lineage>
        <taxon>Eukaryota</taxon>
        <taxon>Fungi</taxon>
        <taxon>Fungi incertae sedis</taxon>
        <taxon>Microsporidia</taxon>
        <taxon>Hepatosporidae</taxon>
        <taxon>Hepatospora</taxon>
    </lineage>
</organism>
<dbReference type="VEuPathDB" id="MicrosporidiaDB:HERIO_1687"/>
<comment type="caution">
    <text evidence="2">The sequence shown here is derived from an EMBL/GenBank/DDBJ whole genome shotgun (WGS) entry which is preliminary data.</text>
</comment>
<evidence type="ECO:0000313" key="2">
    <source>
        <dbReference type="EMBL" id="ORD96372.1"/>
    </source>
</evidence>
<accession>A0A1X0Q9B2</accession>
<reference evidence="2 3" key="1">
    <citation type="journal article" date="2017" name="Environ. Microbiol.">
        <title>Decay of the glycolytic pathway and adaptation to intranuclear parasitism within Enterocytozoonidae microsporidia.</title>
        <authorList>
            <person name="Wiredu Boakye D."/>
            <person name="Jaroenlak P."/>
            <person name="Prachumwat A."/>
            <person name="Williams T.A."/>
            <person name="Bateman K.S."/>
            <person name="Itsathitphaisarn O."/>
            <person name="Sritunyalucksana K."/>
            <person name="Paszkiewicz K.H."/>
            <person name="Moore K.A."/>
            <person name="Stentiford G.D."/>
            <person name="Williams B.A."/>
        </authorList>
    </citation>
    <scope>NUCLEOTIDE SEQUENCE [LARGE SCALE GENOMIC DNA]</scope>
    <source>
        <strain evidence="2 3">GB1</strain>
    </source>
</reference>
<protein>
    <submittedName>
        <fullName evidence="2">Uncharacterized protein</fullName>
    </submittedName>
</protein>
<feature type="transmembrane region" description="Helical" evidence="1">
    <location>
        <begin position="47"/>
        <end position="71"/>
    </location>
</feature>
<name>A0A1X0Q9B2_9MICR</name>